<protein>
    <submittedName>
        <fullName evidence="2">ABC transporter permease subunit</fullName>
    </submittedName>
</protein>
<proteinExistence type="predicted"/>
<feature type="transmembrane region" description="Helical" evidence="1">
    <location>
        <begin position="111"/>
        <end position="135"/>
    </location>
</feature>
<dbReference type="EMBL" id="JAUQTB010000009">
    <property type="protein sequence ID" value="MDO7907799.1"/>
    <property type="molecule type" value="Genomic_DNA"/>
</dbReference>
<feature type="transmembrane region" description="Helical" evidence="1">
    <location>
        <begin position="60"/>
        <end position="84"/>
    </location>
</feature>
<accession>A0ABT9CEV3</accession>
<dbReference type="Pfam" id="PF12679">
    <property type="entry name" value="ABC2_membrane_2"/>
    <property type="match status" value="1"/>
</dbReference>
<feature type="transmembrane region" description="Helical" evidence="1">
    <location>
        <begin position="20"/>
        <end position="39"/>
    </location>
</feature>
<sequence>MTVMMYTTWKELVRKKVLVLTLLLTVLFLLAFWFIAGSIGMRHPANPEQLFEQFSRRGAVLSLGFFFGSFIVAFLSIFSSFSVISGEAEQSTLQAVLARPLLRWKWYLGRWIGYVVFIALYALLLFTAIVTITAVQAGMTRIWQDIVYSLFLFLSVVPLLVSMSMLGSSLFSGIGNGVFMTMLYGAGWLGGMIEKMRGFLDLKEPMASTLANIASLLSLIMPADGIQRRMQYILSQGQGRDIPFLSGGSVPSDSFLIYGAIYGILAIIIGLQLFRRKDM</sequence>
<keyword evidence="1" id="KW-1133">Transmembrane helix</keyword>
<keyword evidence="1" id="KW-0472">Membrane</keyword>
<keyword evidence="3" id="KW-1185">Reference proteome</keyword>
<reference evidence="2 3" key="1">
    <citation type="submission" date="2023-07" db="EMBL/GenBank/DDBJ databases">
        <title>Paenibacillus sp. JX-17 nov. isolated from soil.</title>
        <authorList>
            <person name="Wan Y."/>
            <person name="Liu B."/>
        </authorList>
    </citation>
    <scope>NUCLEOTIDE SEQUENCE [LARGE SCALE GENOMIC DNA]</scope>
    <source>
        <strain evidence="2 3">JX-17</strain>
    </source>
</reference>
<evidence type="ECO:0000256" key="1">
    <source>
        <dbReference type="SAM" id="Phobius"/>
    </source>
</evidence>
<dbReference type="Proteomes" id="UP001240171">
    <property type="component" value="Unassembled WGS sequence"/>
</dbReference>
<evidence type="ECO:0000313" key="2">
    <source>
        <dbReference type="EMBL" id="MDO7907799.1"/>
    </source>
</evidence>
<dbReference type="RefSeq" id="WP_305025011.1">
    <property type="nucleotide sequence ID" value="NZ_JAUQTB010000009.1"/>
</dbReference>
<organism evidence="2 3">
    <name type="scientific">Paenibacillus lacisoli</name>
    <dbReference type="NCBI Taxonomy" id="3064525"/>
    <lineage>
        <taxon>Bacteria</taxon>
        <taxon>Bacillati</taxon>
        <taxon>Bacillota</taxon>
        <taxon>Bacilli</taxon>
        <taxon>Bacillales</taxon>
        <taxon>Paenibacillaceae</taxon>
        <taxon>Paenibacillus</taxon>
    </lineage>
</organism>
<name>A0ABT9CEV3_9BACL</name>
<dbReference type="PANTHER" id="PTHR43471">
    <property type="entry name" value="ABC TRANSPORTER PERMEASE"/>
    <property type="match status" value="1"/>
</dbReference>
<feature type="transmembrane region" description="Helical" evidence="1">
    <location>
        <begin position="173"/>
        <end position="193"/>
    </location>
</feature>
<evidence type="ECO:0000313" key="3">
    <source>
        <dbReference type="Proteomes" id="UP001240171"/>
    </source>
</evidence>
<comment type="caution">
    <text evidence="2">The sequence shown here is derived from an EMBL/GenBank/DDBJ whole genome shotgun (WGS) entry which is preliminary data.</text>
</comment>
<feature type="transmembrane region" description="Helical" evidence="1">
    <location>
        <begin position="255"/>
        <end position="274"/>
    </location>
</feature>
<keyword evidence="1" id="KW-0812">Transmembrane</keyword>
<feature type="transmembrane region" description="Helical" evidence="1">
    <location>
        <begin position="147"/>
        <end position="167"/>
    </location>
</feature>
<gene>
    <name evidence="2" type="ORF">Q5741_15410</name>
</gene>